<dbReference type="Proteomes" id="UP000594638">
    <property type="component" value="Unassembled WGS sequence"/>
</dbReference>
<gene>
    <name evidence="3" type="ORF">OLEA9_A059855</name>
</gene>
<dbReference type="PANTHER" id="PTHR33874">
    <property type="entry name" value="RING FINGER PROTEIN"/>
    <property type="match status" value="1"/>
</dbReference>
<reference evidence="3 4" key="1">
    <citation type="submission" date="2019-12" db="EMBL/GenBank/DDBJ databases">
        <authorList>
            <person name="Alioto T."/>
            <person name="Alioto T."/>
            <person name="Gomez Garrido J."/>
        </authorList>
    </citation>
    <scope>NUCLEOTIDE SEQUENCE [LARGE SCALE GENOMIC DNA]</scope>
</reference>
<evidence type="ECO:0000313" key="3">
    <source>
        <dbReference type="EMBL" id="CAA2994738.1"/>
    </source>
</evidence>
<accession>A0A8S0ST54</accession>
<keyword evidence="2" id="KW-1133">Transmembrane helix</keyword>
<evidence type="ECO:0000313" key="4">
    <source>
        <dbReference type="Proteomes" id="UP000594638"/>
    </source>
</evidence>
<sequence>MPNHASMKVAKTVMEVADVAWTAIETQRRHNHHHNRETPLLVPSPPGKEDLELESLRSENQRLRNLLQQNLTLFQSMSREPSLLQNCPLDLHERLLAVVNSGSFLDQLENLRQKSVEGAACKFPFNEPSDEDLKKMEILINVGKEEPSWWVWVTEDMVPSNAEERSGIDNENYVVVSEEQVVDGVANFMARCLVANPKAQKLTPEQLQKALTKALGGMNKVEKALNIWHAGMMFYTLGMWGLALTGLYKSRAALRLAAMGVHTSSKAVLKVL</sequence>
<dbReference type="AlphaFoldDB" id="A0A8S0ST54"/>
<feature type="transmembrane region" description="Helical" evidence="2">
    <location>
        <begin position="227"/>
        <end position="248"/>
    </location>
</feature>
<organism evidence="3 4">
    <name type="scientific">Olea europaea subsp. europaea</name>
    <dbReference type="NCBI Taxonomy" id="158383"/>
    <lineage>
        <taxon>Eukaryota</taxon>
        <taxon>Viridiplantae</taxon>
        <taxon>Streptophyta</taxon>
        <taxon>Embryophyta</taxon>
        <taxon>Tracheophyta</taxon>
        <taxon>Spermatophyta</taxon>
        <taxon>Magnoliopsida</taxon>
        <taxon>eudicotyledons</taxon>
        <taxon>Gunneridae</taxon>
        <taxon>Pentapetalae</taxon>
        <taxon>asterids</taxon>
        <taxon>lamiids</taxon>
        <taxon>Lamiales</taxon>
        <taxon>Oleaceae</taxon>
        <taxon>Oleeae</taxon>
        <taxon>Olea</taxon>
    </lineage>
</organism>
<keyword evidence="2" id="KW-0472">Membrane</keyword>
<keyword evidence="2" id="KW-0812">Transmembrane</keyword>
<name>A0A8S0ST54_OLEEU</name>
<comment type="caution">
    <text evidence="3">The sequence shown here is derived from an EMBL/GenBank/DDBJ whole genome shotgun (WGS) entry which is preliminary data.</text>
</comment>
<dbReference type="EMBL" id="CACTIH010005480">
    <property type="protein sequence ID" value="CAA2994738.1"/>
    <property type="molecule type" value="Genomic_DNA"/>
</dbReference>
<evidence type="ECO:0000256" key="2">
    <source>
        <dbReference type="SAM" id="Phobius"/>
    </source>
</evidence>
<dbReference type="OrthoDB" id="845076at2759"/>
<proteinExistence type="predicted"/>
<dbReference type="Gramene" id="OE9A059855T3">
    <property type="protein sequence ID" value="OE9A059855C3"/>
    <property type="gene ID" value="OE9A059855"/>
</dbReference>
<dbReference type="PANTHER" id="PTHR33874:SF4">
    <property type="entry name" value="EXPRESSED PROTEIN"/>
    <property type="match status" value="1"/>
</dbReference>
<protein>
    <submittedName>
        <fullName evidence="3">Uncharacterized protein LOC111402041 isoform X1</fullName>
    </submittedName>
</protein>
<evidence type="ECO:0000256" key="1">
    <source>
        <dbReference type="SAM" id="MobiDB-lite"/>
    </source>
</evidence>
<keyword evidence="4" id="KW-1185">Reference proteome</keyword>
<feature type="region of interest" description="Disordered" evidence="1">
    <location>
        <begin position="27"/>
        <end position="49"/>
    </location>
</feature>